<dbReference type="NCBIfam" id="TIGR00262">
    <property type="entry name" value="trpA"/>
    <property type="match status" value="1"/>
</dbReference>
<evidence type="ECO:0000256" key="9">
    <source>
        <dbReference type="HAMAP-Rule" id="MF_00131"/>
    </source>
</evidence>
<dbReference type="FunFam" id="3.20.20.70:FF:000037">
    <property type="entry name" value="Tryptophan synthase alpha chain"/>
    <property type="match status" value="1"/>
</dbReference>
<evidence type="ECO:0000313" key="11">
    <source>
        <dbReference type="EMBL" id="OGE81594.1"/>
    </source>
</evidence>
<protein>
    <recommendedName>
        <fullName evidence="9">Tryptophan synthase alpha chain</fullName>
        <ecNumber evidence="9">4.2.1.20</ecNumber>
    </recommendedName>
</protein>
<evidence type="ECO:0000256" key="8">
    <source>
        <dbReference type="ARBA" id="ARBA00049047"/>
    </source>
</evidence>
<dbReference type="PANTHER" id="PTHR43406">
    <property type="entry name" value="TRYPTOPHAN SYNTHASE, ALPHA CHAIN"/>
    <property type="match status" value="1"/>
</dbReference>
<dbReference type="InterPro" id="IPR002028">
    <property type="entry name" value="Trp_synthase_suA"/>
</dbReference>
<dbReference type="PANTHER" id="PTHR43406:SF1">
    <property type="entry name" value="TRYPTOPHAN SYNTHASE ALPHA CHAIN, CHLOROPLASTIC"/>
    <property type="match status" value="1"/>
</dbReference>
<dbReference type="Pfam" id="PF00290">
    <property type="entry name" value="Trp_syntA"/>
    <property type="match status" value="1"/>
</dbReference>
<gene>
    <name evidence="9" type="primary">trpA</name>
    <name evidence="11" type="ORF">A2720_00675</name>
</gene>
<comment type="similarity">
    <text evidence="9 10">Belongs to the TrpA family.</text>
</comment>
<dbReference type="AlphaFoldDB" id="A0A1F5NVK6"/>
<evidence type="ECO:0000256" key="7">
    <source>
        <dbReference type="ARBA" id="ARBA00023239"/>
    </source>
</evidence>
<proteinExistence type="inferred from homology"/>
<comment type="pathway">
    <text evidence="2 9">Amino-acid biosynthesis; L-tryptophan biosynthesis; L-tryptophan from chorismate: step 5/5.</text>
</comment>
<keyword evidence="4 9" id="KW-0028">Amino-acid biosynthesis</keyword>
<dbReference type="InterPro" id="IPR011060">
    <property type="entry name" value="RibuloseP-bd_barrel"/>
</dbReference>
<name>A0A1F5NVK6_9BACT</name>
<dbReference type="UniPathway" id="UPA00035">
    <property type="reaction ID" value="UER00044"/>
</dbReference>
<evidence type="ECO:0000256" key="2">
    <source>
        <dbReference type="ARBA" id="ARBA00004733"/>
    </source>
</evidence>
<evidence type="ECO:0000256" key="6">
    <source>
        <dbReference type="ARBA" id="ARBA00023141"/>
    </source>
</evidence>
<reference evidence="11 12" key="1">
    <citation type="journal article" date="2016" name="Nat. Commun.">
        <title>Thousands of microbial genomes shed light on interconnected biogeochemical processes in an aquifer system.</title>
        <authorList>
            <person name="Anantharaman K."/>
            <person name="Brown C.T."/>
            <person name="Hug L.A."/>
            <person name="Sharon I."/>
            <person name="Castelle C.J."/>
            <person name="Probst A.J."/>
            <person name="Thomas B.C."/>
            <person name="Singh A."/>
            <person name="Wilkins M.J."/>
            <person name="Karaoz U."/>
            <person name="Brodie E.L."/>
            <person name="Williams K.H."/>
            <person name="Hubbard S.S."/>
            <person name="Banfield J.F."/>
        </authorList>
    </citation>
    <scope>NUCLEOTIDE SEQUENCE [LARGE SCALE GENOMIC DNA]</scope>
</reference>
<dbReference type="PROSITE" id="PS00167">
    <property type="entry name" value="TRP_SYNTHASE_ALPHA"/>
    <property type="match status" value="1"/>
</dbReference>
<comment type="function">
    <text evidence="1 9">The alpha subunit is responsible for the aldol cleavage of indoleglycerol phosphate to indole and glyceraldehyde 3-phosphate.</text>
</comment>
<feature type="active site" description="Proton acceptor" evidence="9">
    <location>
        <position position="48"/>
    </location>
</feature>
<dbReference type="HAMAP" id="MF_00131">
    <property type="entry name" value="Trp_synth_alpha"/>
    <property type="match status" value="1"/>
</dbReference>
<dbReference type="Gene3D" id="3.20.20.70">
    <property type="entry name" value="Aldolase class I"/>
    <property type="match status" value="1"/>
</dbReference>
<accession>A0A1F5NVK6</accession>
<dbReference type="CDD" id="cd04724">
    <property type="entry name" value="Tryptophan_synthase_alpha"/>
    <property type="match status" value="1"/>
</dbReference>
<evidence type="ECO:0000256" key="3">
    <source>
        <dbReference type="ARBA" id="ARBA00011270"/>
    </source>
</evidence>
<comment type="caution">
    <text evidence="11">The sequence shown here is derived from an EMBL/GenBank/DDBJ whole genome shotgun (WGS) entry which is preliminary data.</text>
</comment>
<dbReference type="EC" id="4.2.1.20" evidence="9"/>
<dbReference type="InterPro" id="IPR018204">
    <property type="entry name" value="Trp_synthase_alpha_AS"/>
</dbReference>
<keyword evidence="6 9" id="KW-0057">Aromatic amino acid biosynthesis</keyword>
<sequence>MDRIGKCFKELRRQKKMAFMPFVVAGDPDYKTSLKIVRELVKNADFLELGFPYSDPLADGPVIQRADMRALASGMNSDRVFRLISKIRVFSDIPITVLAYANLVYRRGVDKFYRDAGRAGIDAVLVPDLPVEESDKFVKAAKKYGIDSIFLVAQTTTKARMKKILKQASGYLYLVSILGVTGIRKDIAPETLGLIRQLKKLSKLPVVVGFGVSNARQIKILRKAKADGVIVGSAIVKVIEKYKRNPSRAIKEFIKGLN</sequence>
<evidence type="ECO:0000256" key="5">
    <source>
        <dbReference type="ARBA" id="ARBA00022822"/>
    </source>
</evidence>
<evidence type="ECO:0000256" key="10">
    <source>
        <dbReference type="RuleBase" id="RU003662"/>
    </source>
</evidence>
<organism evidence="11 12">
    <name type="scientific">Candidatus Doudnabacteria bacterium RIFCSPHIGHO2_01_FULL_46_24</name>
    <dbReference type="NCBI Taxonomy" id="1817825"/>
    <lineage>
        <taxon>Bacteria</taxon>
        <taxon>Candidatus Doudnaibacteriota</taxon>
    </lineage>
</organism>
<keyword evidence="5 9" id="KW-0822">Tryptophan biosynthesis</keyword>
<dbReference type="Proteomes" id="UP000178892">
    <property type="component" value="Unassembled WGS sequence"/>
</dbReference>
<evidence type="ECO:0000256" key="1">
    <source>
        <dbReference type="ARBA" id="ARBA00003365"/>
    </source>
</evidence>
<dbReference type="SUPFAM" id="SSF51366">
    <property type="entry name" value="Ribulose-phoshate binding barrel"/>
    <property type="match status" value="1"/>
</dbReference>
<feature type="active site" description="Proton acceptor" evidence="9">
    <location>
        <position position="59"/>
    </location>
</feature>
<evidence type="ECO:0000313" key="12">
    <source>
        <dbReference type="Proteomes" id="UP000178892"/>
    </source>
</evidence>
<dbReference type="GO" id="GO:0005829">
    <property type="term" value="C:cytosol"/>
    <property type="evidence" value="ECO:0007669"/>
    <property type="project" value="TreeGrafter"/>
</dbReference>
<dbReference type="STRING" id="1817825.A2720_00675"/>
<comment type="subunit">
    <text evidence="3 9">Tetramer of two alpha and two beta chains.</text>
</comment>
<keyword evidence="7 9" id="KW-0456">Lyase</keyword>
<comment type="catalytic activity">
    <reaction evidence="8 9">
        <text>(1S,2R)-1-C-(indol-3-yl)glycerol 3-phosphate + L-serine = D-glyceraldehyde 3-phosphate + L-tryptophan + H2O</text>
        <dbReference type="Rhea" id="RHEA:10532"/>
        <dbReference type="ChEBI" id="CHEBI:15377"/>
        <dbReference type="ChEBI" id="CHEBI:33384"/>
        <dbReference type="ChEBI" id="CHEBI:57912"/>
        <dbReference type="ChEBI" id="CHEBI:58866"/>
        <dbReference type="ChEBI" id="CHEBI:59776"/>
        <dbReference type="EC" id="4.2.1.20"/>
    </reaction>
</comment>
<dbReference type="InterPro" id="IPR013785">
    <property type="entry name" value="Aldolase_TIM"/>
</dbReference>
<dbReference type="EMBL" id="MFEL01000007">
    <property type="protein sequence ID" value="OGE81594.1"/>
    <property type="molecule type" value="Genomic_DNA"/>
</dbReference>
<dbReference type="GO" id="GO:0004834">
    <property type="term" value="F:tryptophan synthase activity"/>
    <property type="evidence" value="ECO:0007669"/>
    <property type="project" value="UniProtKB-UniRule"/>
</dbReference>
<evidence type="ECO:0000256" key="4">
    <source>
        <dbReference type="ARBA" id="ARBA00022605"/>
    </source>
</evidence>